<organism evidence="1 2">
    <name type="scientific">Hathewaya histolytica</name>
    <name type="common">Clostridium histolyticum</name>
    <dbReference type="NCBI Taxonomy" id="1498"/>
    <lineage>
        <taxon>Bacteria</taxon>
        <taxon>Bacillati</taxon>
        <taxon>Bacillota</taxon>
        <taxon>Clostridia</taxon>
        <taxon>Eubacteriales</taxon>
        <taxon>Clostridiaceae</taxon>
        <taxon>Hathewaya</taxon>
    </lineage>
</organism>
<dbReference type="OrthoDB" id="1935443at2"/>
<dbReference type="AlphaFoldDB" id="A0A4U9RSG9"/>
<protein>
    <submittedName>
        <fullName evidence="1">Uncharacterized protein</fullName>
    </submittedName>
</protein>
<evidence type="ECO:0000313" key="2">
    <source>
        <dbReference type="Proteomes" id="UP000308489"/>
    </source>
</evidence>
<proteinExistence type="predicted"/>
<accession>A0A4U9RSG9</accession>
<sequence>MSKYSLDISGKIDLSDYSMIDDYINVVGNNDILKISIDNYEKDEVGIICSILENKDFSIESKGSSNNGKYYIRASKEM</sequence>
<dbReference type="EMBL" id="LR590481">
    <property type="protein sequence ID" value="VTQ95272.1"/>
    <property type="molecule type" value="Genomic_DNA"/>
</dbReference>
<name>A0A4U9RSG9_HATHI</name>
<evidence type="ECO:0000313" key="1">
    <source>
        <dbReference type="EMBL" id="VTQ95272.1"/>
    </source>
</evidence>
<dbReference type="Proteomes" id="UP000308489">
    <property type="component" value="Chromosome 1"/>
</dbReference>
<keyword evidence="2" id="KW-1185">Reference proteome</keyword>
<gene>
    <name evidence="1" type="ORF">NCTC503_02475</name>
</gene>
<dbReference type="KEGG" id="hhw:NCTC503_02475"/>
<dbReference type="RefSeq" id="WP_138210999.1">
    <property type="nucleotide sequence ID" value="NZ_CBCRUQ010000002.1"/>
</dbReference>
<reference evidence="1 2" key="1">
    <citation type="submission" date="2019-05" db="EMBL/GenBank/DDBJ databases">
        <authorList>
            <consortium name="Pathogen Informatics"/>
        </authorList>
    </citation>
    <scope>NUCLEOTIDE SEQUENCE [LARGE SCALE GENOMIC DNA]</scope>
    <source>
        <strain evidence="1 2">NCTC503</strain>
    </source>
</reference>